<gene>
    <name evidence="9 13" type="primary">guaA</name>
    <name evidence="13" type="ORF">CYJ26_05105</name>
</gene>
<dbReference type="Gene3D" id="3.30.300.10">
    <property type="match status" value="1"/>
</dbReference>
<evidence type="ECO:0000256" key="6">
    <source>
        <dbReference type="ARBA" id="ARBA00022755"/>
    </source>
</evidence>
<evidence type="ECO:0000313" key="13">
    <source>
        <dbReference type="EMBL" id="PKY98779.1"/>
    </source>
</evidence>
<proteinExistence type="inferred from homology"/>
<dbReference type="InterPro" id="IPR022310">
    <property type="entry name" value="NAD/GMP_synthase"/>
</dbReference>
<dbReference type="GO" id="GO:0005524">
    <property type="term" value="F:ATP binding"/>
    <property type="evidence" value="ECO:0007669"/>
    <property type="project" value="UniProtKB-UniRule"/>
</dbReference>
<evidence type="ECO:0000256" key="3">
    <source>
        <dbReference type="ARBA" id="ARBA00022598"/>
    </source>
</evidence>
<comment type="function">
    <text evidence="1 9">Catalyzes the synthesis of GMP from XMP.</text>
</comment>
<dbReference type="PRINTS" id="PR00099">
    <property type="entry name" value="CPSGATASE"/>
</dbReference>
<feature type="active site" evidence="9">
    <location>
        <position position="220"/>
    </location>
</feature>
<dbReference type="SUPFAM" id="SSF54810">
    <property type="entry name" value="GMP synthetase C-terminal dimerisation domain"/>
    <property type="match status" value="1"/>
</dbReference>
<dbReference type="InterPro" id="IPR004739">
    <property type="entry name" value="GMP_synth_GATase"/>
</dbReference>
<protein>
    <recommendedName>
        <fullName evidence="9">GMP synthase [glutamine-hydrolyzing]</fullName>
        <ecNumber evidence="9">6.3.5.2</ecNumber>
    </recommendedName>
    <alternativeName>
        <fullName evidence="9">GMP synthetase</fullName>
    </alternativeName>
    <alternativeName>
        <fullName evidence="9">Glutamine amidotransferase</fullName>
    </alternativeName>
</protein>
<keyword evidence="7 9" id="KW-0067">ATP-binding</keyword>
<dbReference type="FunFam" id="3.40.50.880:FF:000001">
    <property type="entry name" value="GMP synthase [glutamine-hydrolyzing]"/>
    <property type="match status" value="1"/>
</dbReference>
<keyword evidence="4 9" id="KW-0547">Nucleotide-binding</keyword>
<dbReference type="PROSITE" id="PS51273">
    <property type="entry name" value="GATASE_TYPE_1"/>
    <property type="match status" value="1"/>
</dbReference>
<dbReference type="CDD" id="cd01742">
    <property type="entry name" value="GATase1_GMP_Synthase"/>
    <property type="match status" value="1"/>
</dbReference>
<evidence type="ECO:0000256" key="5">
    <source>
        <dbReference type="ARBA" id="ARBA00022749"/>
    </source>
</evidence>
<evidence type="ECO:0000256" key="7">
    <source>
        <dbReference type="ARBA" id="ARBA00022840"/>
    </source>
</evidence>
<keyword evidence="8 9" id="KW-0315">Glutamine amidotransferase</keyword>
<dbReference type="Pfam" id="PF00958">
    <property type="entry name" value="GMP_synt_C"/>
    <property type="match status" value="1"/>
</dbReference>
<dbReference type="Gene3D" id="3.40.50.880">
    <property type="match status" value="1"/>
</dbReference>
<feature type="region of interest" description="Disordered" evidence="11">
    <location>
        <begin position="1"/>
        <end position="21"/>
    </location>
</feature>
<dbReference type="FunFam" id="3.30.300.10:FF:000002">
    <property type="entry name" value="GMP synthase [glutamine-hydrolyzing]"/>
    <property type="match status" value="1"/>
</dbReference>
<keyword evidence="6 9" id="KW-0658">Purine biosynthesis</keyword>
<dbReference type="Gene3D" id="3.40.50.620">
    <property type="entry name" value="HUPs"/>
    <property type="match status" value="1"/>
</dbReference>
<dbReference type="InterPro" id="IPR025777">
    <property type="entry name" value="GMPS_ATP_PPase_dom"/>
</dbReference>
<dbReference type="HAMAP" id="MF_00344">
    <property type="entry name" value="GMP_synthase"/>
    <property type="match status" value="1"/>
</dbReference>
<dbReference type="AlphaFoldDB" id="A0A2I1KT43"/>
<reference evidence="13 14" key="1">
    <citation type="submission" date="2017-12" db="EMBL/GenBank/DDBJ databases">
        <title>Phylogenetic diversity of female urinary microbiome.</title>
        <authorList>
            <person name="Thomas-White K."/>
            <person name="Wolfe A.J."/>
        </authorList>
    </citation>
    <scope>NUCLEOTIDE SEQUENCE [LARGE SCALE GENOMIC DNA]</scope>
    <source>
        <strain evidence="13 14">UMB0319</strain>
    </source>
</reference>
<dbReference type="EC" id="6.3.5.2" evidence="9"/>
<dbReference type="PRINTS" id="PR00096">
    <property type="entry name" value="GATASE"/>
</dbReference>
<accession>A0A2I1KT43</accession>
<dbReference type="PANTHER" id="PTHR11922:SF2">
    <property type="entry name" value="GMP SYNTHASE [GLUTAMINE-HYDROLYZING]"/>
    <property type="match status" value="1"/>
</dbReference>
<comment type="caution">
    <text evidence="13">The sequence shown here is derived from an EMBL/GenBank/DDBJ whole genome shotgun (WGS) entry which is preliminary data.</text>
</comment>
<dbReference type="GO" id="GO:0005829">
    <property type="term" value="C:cytosol"/>
    <property type="evidence" value="ECO:0007669"/>
    <property type="project" value="TreeGrafter"/>
</dbReference>
<evidence type="ECO:0000256" key="11">
    <source>
        <dbReference type="SAM" id="MobiDB-lite"/>
    </source>
</evidence>
<evidence type="ECO:0000256" key="2">
    <source>
        <dbReference type="ARBA" id="ARBA00005153"/>
    </source>
</evidence>
<keyword evidence="3 9" id="KW-0436">Ligase</keyword>
<dbReference type="SUPFAM" id="SSF52317">
    <property type="entry name" value="Class I glutamine amidotransferase-like"/>
    <property type="match status" value="1"/>
</dbReference>
<dbReference type="InterPro" id="IPR001674">
    <property type="entry name" value="GMP_synth_C"/>
</dbReference>
<feature type="active site" description="Nucleophile" evidence="9">
    <location>
        <position position="131"/>
    </location>
</feature>
<dbReference type="Proteomes" id="UP000234778">
    <property type="component" value="Unassembled WGS sequence"/>
</dbReference>
<dbReference type="InterPro" id="IPR014729">
    <property type="entry name" value="Rossmann-like_a/b/a_fold"/>
</dbReference>
<feature type="domain" description="GMPS ATP-PPase" evidence="12">
    <location>
        <begin position="245"/>
        <end position="443"/>
    </location>
</feature>
<dbReference type="NCBIfam" id="NF000848">
    <property type="entry name" value="PRK00074.1"/>
    <property type="match status" value="1"/>
</dbReference>
<evidence type="ECO:0000259" key="12">
    <source>
        <dbReference type="PROSITE" id="PS51553"/>
    </source>
</evidence>
<feature type="binding site" evidence="10">
    <location>
        <begin position="272"/>
        <end position="278"/>
    </location>
    <ligand>
        <name>ATP</name>
        <dbReference type="ChEBI" id="CHEBI:30616"/>
    </ligand>
</feature>
<evidence type="ECO:0000256" key="1">
    <source>
        <dbReference type="ARBA" id="ARBA00002332"/>
    </source>
</evidence>
<dbReference type="InterPro" id="IPR022955">
    <property type="entry name" value="GMP_synthase"/>
</dbReference>
<organism evidence="13 14">
    <name type="scientific">Actinomyces urogenitalis</name>
    <dbReference type="NCBI Taxonomy" id="103621"/>
    <lineage>
        <taxon>Bacteria</taxon>
        <taxon>Bacillati</taxon>
        <taxon>Actinomycetota</taxon>
        <taxon>Actinomycetes</taxon>
        <taxon>Actinomycetales</taxon>
        <taxon>Actinomycetaceae</taxon>
        <taxon>Actinomyces</taxon>
    </lineage>
</organism>
<name>A0A2I1KT43_9ACTO</name>
<dbReference type="GO" id="GO:0003921">
    <property type="term" value="F:GMP synthase activity"/>
    <property type="evidence" value="ECO:0007669"/>
    <property type="project" value="InterPro"/>
</dbReference>
<dbReference type="EMBL" id="PKHA01000004">
    <property type="protein sequence ID" value="PKY98779.1"/>
    <property type="molecule type" value="Genomic_DNA"/>
</dbReference>
<keyword evidence="5 9" id="KW-0332">GMP biosynthesis</keyword>
<comment type="pathway">
    <text evidence="2 9">Purine metabolism; GMP biosynthesis; GMP from XMP (L-Gln route): step 1/1.</text>
</comment>
<feature type="active site" evidence="9">
    <location>
        <position position="218"/>
    </location>
</feature>
<evidence type="ECO:0000313" key="14">
    <source>
        <dbReference type="Proteomes" id="UP000234778"/>
    </source>
</evidence>
<dbReference type="CDD" id="cd01997">
    <property type="entry name" value="GMP_synthase_C"/>
    <property type="match status" value="1"/>
</dbReference>
<evidence type="ECO:0000256" key="4">
    <source>
        <dbReference type="ARBA" id="ARBA00022741"/>
    </source>
</evidence>
<dbReference type="SUPFAM" id="SSF52402">
    <property type="entry name" value="Adenine nucleotide alpha hydrolases-like"/>
    <property type="match status" value="1"/>
</dbReference>
<dbReference type="InterPro" id="IPR017926">
    <property type="entry name" value="GATASE"/>
</dbReference>
<comment type="catalytic activity">
    <reaction evidence="9">
        <text>XMP + L-glutamine + ATP + H2O = GMP + L-glutamate + AMP + diphosphate + 2 H(+)</text>
        <dbReference type="Rhea" id="RHEA:11680"/>
        <dbReference type="ChEBI" id="CHEBI:15377"/>
        <dbReference type="ChEBI" id="CHEBI:15378"/>
        <dbReference type="ChEBI" id="CHEBI:29985"/>
        <dbReference type="ChEBI" id="CHEBI:30616"/>
        <dbReference type="ChEBI" id="CHEBI:33019"/>
        <dbReference type="ChEBI" id="CHEBI:57464"/>
        <dbReference type="ChEBI" id="CHEBI:58115"/>
        <dbReference type="ChEBI" id="CHEBI:58359"/>
        <dbReference type="ChEBI" id="CHEBI:456215"/>
        <dbReference type="EC" id="6.3.5.2"/>
    </reaction>
</comment>
<dbReference type="PANTHER" id="PTHR11922">
    <property type="entry name" value="GMP SYNTHASE-RELATED"/>
    <property type="match status" value="1"/>
</dbReference>
<dbReference type="PRINTS" id="PR00097">
    <property type="entry name" value="ANTSNTHASEII"/>
</dbReference>
<dbReference type="Pfam" id="PF00117">
    <property type="entry name" value="GATase"/>
    <property type="match status" value="1"/>
</dbReference>
<dbReference type="FunFam" id="3.40.50.620:FF:000001">
    <property type="entry name" value="GMP synthase [glutamine-hydrolyzing]"/>
    <property type="match status" value="1"/>
</dbReference>
<dbReference type="PROSITE" id="PS51553">
    <property type="entry name" value="GMPS_ATP_PPASE"/>
    <property type="match status" value="1"/>
</dbReference>
<evidence type="ECO:0000256" key="9">
    <source>
        <dbReference type="HAMAP-Rule" id="MF_00344"/>
    </source>
</evidence>
<dbReference type="NCBIfam" id="TIGR00888">
    <property type="entry name" value="guaA_Nterm"/>
    <property type="match status" value="1"/>
</dbReference>
<dbReference type="UniPathway" id="UPA00189">
    <property type="reaction ID" value="UER00296"/>
</dbReference>
<comment type="subunit">
    <text evidence="9">Homodimer.</text>
</comment>
<dbReference type="NCBIfam" id="TIGR00884">
    <property type="entry name" value="guaA_Cterm"/>
    <property type="match status" value="1"/>
</dbReference>
<evidence type="ECO:0000256" key="8">
    <source>
        <dbReference type="ARBA" id="ARBA00022962"/>
    </source>
</evidence>
<evidence type="ECO:0000256" key="10">
    <source>
        <dbReference type="PROSITE-ProRule" id="PRU00886"/>
    </source>
</evidence>
<dbReference type="Pfam" id="PF02540">
    <property type="entry name" value="NAD_synthase"/>
    <property type="match status" value="1"/>
</dbReference>
<sequence>MSRTLDCPVTRGGQRPSAGCGLWQAPLPSPRYPGPVTTNPHATASHADPQATGPVLVVDFGAQYAQLIARRVREASVYSEIVPSSMPVEQMLAKHPAAIILSGGPSSVYADGAPGIDPAVFDAGVPVLGICYGFQTMAQALGGTVGRTGTREYGHTEAKVDASSCLFAGTPLDQAVWMSHGDAVQAAPAGFAVTASTAETPVAAFENRERGLYGLQWHPEVLHSAYGQKALENFLHEAAGIPATWTAGNIIDEQVEAIRAQVGDAHVICGLSGGVDSSVAAALVHRAIGDQLTCIFVDHGLLRAGEREQVEQDYAAGMGIRVITVDESERFLSALAGVTDPETKRKIIGREFIRSFEAAQRRVIEMVGEQGGEIKFLVQGTLYPDVVESGGGTGTANIKSHHNVGGLPDDLNFALIEPLRTLFKDEVRAIGRELGVPEKIVARQPFPGPGLGIRVIGEVTRENLEILRAADLIAREELTAAGLDEEIWQCPVVLLADVRSVGVQGDGRTYGHPIVLRPVSSEDAMTADWTRLPYDVLARISTRITNSVPEVNRVVLDCTSKPPGTIEWE</sequence>
<dbReference type="InterPro" id="IPR029062">
    <property type="entry name" value="Class_I_gatase-like"/>
</dbReference>